<gene>
    <name evidence="2" type="ORF">SAMN04490247_1766</name>
</gene>
<dbReference type="Proteomes" id="UP000199225">
    <property type="component" value="Unassembled WGS sequence"/>
</dbReference>
<dbReference type="RefSeq" id="WP_093193502.1">
    <property type="nucleotide sequence ID" value="NZ_FNEV01000004.1"/>
</dbReference>
<protein>
    <submittedName>
        <fullName evidence="2">Uncharacterized protein</fullName>
    </submittedName>
</protein>
<dbReference type="SUPFAM" id="SSF48452">
    <property type="entry name" value="TPR-like"/>
    <property type="match status" value="1"/>
</dbReference>
<proteinExistence type="predicted"/>
<dbReference type="PROSITE" id="PS50005">
    <property type="entry name" value="TPR"/>
    <property type="match status" value="1"/>
</dbReference>
<dbReference type="STRING" id="86666.SAMN04490247_1766"/>
<sequence length="334" mass="39567">MKRSSDDIIEEIRKAKSHLEDEKGGYHHLIKLYTELRQQLRKENDRDAAGDVEDKLIYYLVEYGSYMKMVHEKKDNEAMDALKKALHYDRALPLAYYRLGFLFYRQRRFAEAGNHFSKALEHQERAKRFRMNKRQLYYAHLYLINSELHVVHATQQQMEKLELEGKYEPLESAELSNLYERMTTTDKYLENHAFIKRTNEGETFISKEGFDEMVGEEQPGVVYLYFGDRNIEVYYDDGNREFSKDDGEVLLYLLLHSNERPLDGKVLGQLRGEWEEVKSSTLRQRVSRLNRRLAERGIDFQISHVNGGYAIEEEKDYVIIHRADEAFEALRIPS</sequence>
<dbReference type="InterPro" id="IPR019734">
    <property type="entry name" value="TPR_rpt"/>
</dbReference>
<accession>A0A1G8T8F7</accession>
<dbReference type="AlphaFoldDB" id="A0A1G8T8F7"/>
<keyword evidence="3" id="KW-1185">Reference proteome</keyword>
<evidence type="ECO:0000313" key="3">
    <source>
        <dbReference type="Proteomes" id="UP000199225"/>
    </source>
</evidence>
<name>A0A1G8T8F7_9BACI</name>
<dbReference type="OrthoDB" id="2697226at2"/>
<reference evidence="3" key="1">
    <citation type="submission" date="2016-10" db="EMBL/GenBank/DDBJ databases">
        <authorList>
            <person name="Varghese N."/>
            <person name="Submissions S."/>
        </authorList>
    </citation>
    <scope>NUCLEOTIDE SEQUENCE [LARGE SCALE GENOMIC DNA]</scope>
    <source>
        <strain evidence="3">DSM 4771</strain>
    </source>
</reference>
<keyword evidence="1" id="KW-0802">TPR repeat</keyword>
<dbReference type="EMBL" id="FNEV01000004">
    <property type="protein sequence ID" value="SDJ37832.1"/>
    <property type="molecule type" value="Genomic_DNA"/>
</dbReference>
<evidence type="ECO:0000313" key="2">
    <source>
        <dbReference type="EMBL" id="SDJ37832.1"/>
    </source>
</evidence>
<dbReference type="Gene3D" id="1.25.40.10">
    <property type="entry name" value="Tetratricopeptide repeat domain"/>
    <property type="match status" value="1"/>
</dbReference>
<organism evidence="2 3">
    <name type="scientific">Salimicrobium halophilum</name>
    <dbReference type="NCBI Taxonomy" id="86666"/>
    <lineage>
        <taxon>Bacteria</taxon>
        <taxon>Bacillati</taxon>
        <taxon>Bacillota</taxon>
        <taxon>Bacilli</taxon>
        <taxon>Bacillales</taxon>
        <taxon>Bacillaceae</taxon>
        <taxon>Salimicrobium</taxon>
    </lineage>
</organism>
<feature type="repeat" description="TPR" evidence="1">
    <location>
        <begin position="93"/>
        <end position="126"/>
    </location>
</feature>
<dbReference type="InterPro" id="IPR011990">
    <property type="entry name" value="TPR-like_helical_dom_sf"/>
</dbReference>
<evidence type="ECO:0000256" key="1">
    <source>
        <dbReference type="PROSITE-ProRule" id="PRU00339"/>
    </source>
</evidence>